<sequence>VFAHPKSLHTLCLLFYIFRHYSVLLFFLLQRFLKYFWLSISSVNIMSAINSN</sequence>
<gene>
    <name evidence="2" type="ORF">CALMAC_LOCUS3086</name>
</gene>
<keyword evidence="3" id="KW-1185">Reference proteome</keyword>
<keyword evidence="1" id="KW-0812">Transmembrane</keyword>
<dbReference type="AlphaFoldDB" id="A0A653BST2"/>
<feature type="transmembrane region" description="Helical" evidence="1">
    <location>
        <begin position="6"/>
        <end position="29"/>
    </location>
</feature>
<keyword evidence="1" id="KW-0472">Membrane</keyword>
<proteinExistence type="predicted"/>
<keyword evidence="1" id="KW-1133">Transmembrane helix</keyword>
<accession>A0A653BST2</accession>
<protein>
    <submittedName>
        <fullName evidence="2">Uncharacterized protein</fullName>
    </submittedName>
</protein>
<reference evidence="2 3" key="1">
    <citation type="submission" date="2019-01" db="EMBL/GenBank/DDBJ databases">
        <authorList>
            <person name="Sayadi A."/>
        </authorList>
    </citation>
    <scope>NUCLEOTIDE SEQUENCE [LARGE SCALE GENOMIC DNA]</scope>
</reference>
<organism evidence="2 3">
    <name type="scientific">Callosobruchus maculatus</name>
    <name type="common">Southern cowpea weevil</name>
    <name type="synonym">Pulse bruchid</name>
    <dbReference type="NCBI Taxonomy" id="64391"/>
    <lineage>
        <taxon>Eukaryota</taxon>
        <taxon>Metazoa</taxon>
        <taxon>Ecdysozoa</taxon>
        <taxon>Arthropoda</taxon>
        <taxon>Hexapoda</taxon>
        <taxon>Insecta</taxon>
        <taxon>Pterygota</taxon>
        <taxon>Neoptera</taxon>
        <taxon>Endopterygota</taxon>
        <taxon>Coleoptera</taxon>
        <taxon>Polyphaga</taxon>
        <taxon>Cucujiformia</taxon>
        <taxon>Chrysomeloidea</taxon>
        <taxon>Chrysomelidae</taxon>
        <taxon>Bruchinae</taxon>
        <taxon>Bruchini</taxon>
        <taxon>Callosobruchus</taxon>
    </lineage>
</organism>
<evidence type="ECO:0000313" key="2">
    <source>
        <dbReference type="EMBL" id="VEN38057.1"/>
    </source>
</evidence>
<feature type="non-terminal residue" evidence="2">
    <location>
        <position position="1"/>
    </location>
</feature>
<dbReference type="EMBL" id="CAACVG010004045">
    <property type="protein sequence ID" value="VEN38057.1"/>
    <property type="molecule type" value="Genomic_DNA"/>
</dbReference>
<evidence type="ECO:0000256" key="1">
    <source>
        <dbReference type="SAM" id="Phobius"/>
    </source>
</evidence>
<dbReference type="Proteomes" id="UP000410492">
    <property type="component" value="Unassembled WGS sequence"/>
</dbReference>
<name>A0A653BST2_CALMS</name>
<dbReference type="OrthoDB" id="428111at2759"/>
<evidence type="ECO:0000313" key="3">
    <source>
        <dbReference type="Proteomes" id="UP000410492"/>
    </source>
</evidence>